<dbReference type="AlphaFoldDB" id="A0A1M7Q0E5"/>
<proteinExistence type="predicted"/>
<dbReference type="Pfam" id="PF01261">
    <property type="entry name" value="AP_endonuc_2"/>
    <property type="match status" value="1"/>
</dbReference>
<dbReference type="RefSeq" id="WP_170862702.1">
    <property type="nucleotide sequence ID" value="NZ_FRCZ01000005.1"/>
</dbReference>
<dbReference type="Gene3D" id="3.20.20.150">
    <property type="entry name" value="Divalent-metal-dependent TIM barrel enzymes"/>
    <property type="match status" value="1"/>
</dbReference>
<keyword evidence="2" id="KW-0413">Isomerase</keyword>
<protein>
    <submittedName>
        <fullName evidence="2">Sugar phosphate isomerase/epimerase</fullName>
    </submittedName>
</protein>
<dbReference type="STRING" id="1027249.SAMN05216179_2690"/>
<gene>
    <name evidence="2" type="ORF">SAMN05216179_2690</name>
</gene>
<keyword evidence="3" id="KW-1185">Reference proteome</keyword>
<dbReference type="GO" id="GO:0016853">
    <property type="term" value="F:isomerase activity"/>
    <property type="evidence" value="ECO:0007669"/>
    <property type="project" value="UniProtKB-KW"/>
</dbReference>
<organism evidence="2 3">
    <name type="scientific">Gracilibacillus kekensis</name>
    <dbReference type="NCBI Taxonomy" id="1027249"/>
    <lineage>
        <taxon>Bacteria</taxon>
        <taxon>Bacillati</taxon>
        <taxon>Bacillota</taxon>
        <taxon>Bacilli</taxon>
        <taxon>Bacillales</taxon>
        <taxon>Bacillaceae</taxon>
        <taxon>Gracilibacillus</taxon>
    </lineage>
</organism>
<dbReference type="InterPro" id="IPR050312">
    <property type="entry name" value="IolE/XylAMocC-like"/>
</dbReference>
<dbReference type="PANTHER" id="PTHR12110:SF21">
    <property type="entry name" value="XYLOSE ISOMERASE-LIKE TIM BARREL DOMAIN-CONTAINING PROTEIN"/>
    <property type="match status" value="1"/>
</dbReference>
<evidence type="ECO:0000313" key="3">
    <source>
        <dbReference type="Proteomes" id="UP000184184"/>
    </source>
</evidence>
<reference evidence="2 3" key="1">
    <citation type="submission" date="2016-11" db="EMBL/GenBank/DDBJ databases">
        <authorList>
            <person name="Jaros S."/>
            <person name="Januszkiewicz K."/>
            <person name="Wedrychowicz H."/>
        </authorList>
    </citation>
    <scope>NUCLEOTIDE SEQUENCE [LARGE SCALE GENOMIC DNA]</scope>
    <source>
        <strain evidence="2 3">CGMCC 1.10681</strain>
    </source>
</reference>
<accession>A0A1M7Q0E5</accession>
<evidence type="ECO:0000259" key="1">
    <source>
        <dbReference type="Pfam" id="PF01261"/>
    </source>
</evidence>
<dbReference type="InterPro" id="IPR036237">
    <property type="entry name" value="Xyl_isomerase-like_sf"/>
</dbReference>
<dbReference type="InterPro" id="IPR013022">
    <property type="entry name" value="Xyl_isomerase-like_TIM-brl"/>
</dbReference>
<dbReference type="SUPFAM" id="SSF51658">
    <property type="entry name" value="Xylose isomerase-like"/>
    <property type="match status" value="1"/>
</dbReference>
<dbReference type="EMBL" id="FRCZ01000005">
    <property type="protein sequence ID" value="SHN23543.1"/>
    <property type="molecule type" value="Genomic_DNA"/>
</dbReference>
<name>A0A1M7Q0E5_9BACI</name>
<dbReference type="PANTHER" id="PTHR12110">
    <property type="entry name" value="HYDROXYPYRUVATE ISOMERASE"/>
    <property type="match status" value="1"/>
</dbReference>
<evidence type="ECO:0000313" key="2">
    <source>
        <dbReference type="EMBL" id="SHN23543.1"/>
    </source>
</evidence>
<dbReference type="Proteomes" id="UP000184184">
    <property type="component" value="Unassembled WGS sequence"/>
</dbReference>
<feature type="domain" description="Xylose isomerase-like TIM barrel" evidence="1">
    <location>
        <begin position="20"/>
        <end position="251"/>
    </location>
</feature>
<sequence>MKMYLASPLCWNYPVDEVIRHAKAFDFDGVEIRAEHVELYETEVCSILQAKEETGMELSLHAATWDLNLSSINEGIEKQSIMETIKSMKLAQQIGAESMTIHPGRHSLVDQFQALSKQKLIRNLIYLAEQANQLNVTLSIEQMEPIKKEFITTPEATNELLNHLPKTVKTTLDIAHIPLDQKPEQDFQTLKRINNIHISDSTPSTYHVAIGDGNIQFDGILEKLKQTNLPVVLEGFDNSHSLDVLKKNITQLKAFQLLRGETLENFSYQ</sequence>